<dbReference type="Pfam" id="PF07228">
    <property type="entry name" value="SpoIIE"/>
    <property type="match status" value="1"/>
</dbReference>
<evidence type="ECO:0000313" key="4">
    <source>
        <dbReference type="Proteomes" id="UP000183760"/>
    </source>
</evidence>
<dbReference type="PANTHER" id="PTHR35801">
    <property type="entry name" value="PHOSPHOSERINE PHOSPHATASE RSBX"/>
    <property type="match status" value="1"/>
</dbReference>
<feature type="domain" description="PPM-type phosphatase" evidence="1">
    <location>
        <begin position="17"/>
        <end position="186"/>
    </location>
</feature>
<dbReference type="SUPFAM" id="SSF81606">
    <property type="entry name" value="PP2C-like"/>
    <property type="match status" value="1"/>
</dbReference>
<dbReference type="EMBL" id="FOIB01000009">
    <property type="protein sequence ID" value="SEU33791.1"/>
    <property type="molecule type" value="Genomic_DNA"/>
</dbReference>
<dbReference type="OrthoDB" id="5382142at2"/>
<evidence type="ECO:0000313" key="5">
    <source>
        <dbReference type="Proteomes" id="UP000321514"/>
    </source>
</evidence>
<dbReference type="InterPro" id="IPR001932">
    <property type="entry name" value="PPM-type_phosphatase-like_dom"/>
</dbReference>
<dbReference type="STRING" id="1334629.MFUL124B02_17215"/>
<dbReference type="InterPro" id="IPR039248">
    <property type="entry name" value="Ptase_RsbX"/>
</dbReference>
<evidence type="ECO:0000259" key="1">
    <source>
        <dbReference type="SMART" id="SM00331"/>
    </source>
</evidence>
<reference evidence="2 5" key="2">
    <citation type="submission" date="2019-07" db="EMBL/GenBank/DDBJ databases">
        <title>Whole genome shotgun sequence of Myxococcus fulvus NBRC 100333.</title>
        <authorList>
            <person name="Hosoyama A."/>
            <person name="Uohara A."/>
            <person name="Ohji S."/>
            <person name="Ichikawa N."/>
        </authorList>
    </citation>
    <scope>NUCLEOTIDE SEQUENCE [LARGE SCALE GENOMIC DNA]</scope>
    <source>
        <strain evidence="2 5">NBRC 100333</strain>
    </source>
</reference>
<sequence length="189" mass="19745">MRLSVAHLTRPKPGEVENGDGVVVRTDSGVTLLAVVDSLGHGPAAALATASATQCLTRMPLTSSVEELVAALHVALKHGRGSAVMLALFDGSVLHAGGVGNVELRTLGTRVPVLPTPGILGQSFRTLRTVSTPLLPKDRLVLFSDGLSFRLDLEQVRDQPPDAACAVLLERFGRATDDATVLVADVEPS</sequence>
<dbReference type="InterPro" id="IPR036457">
    <property type="entry name" value="PPM-type-like_dom_sf"/>
</dbReference>
<dbReference type="Gene3D" id="3.60.40.10">
    <property type="entry name" value="PPM-type phosphatase domain"/>
    <property type="match status" value="1"/>
</dbReference>
<keyword evidence="4" id="KW-1185">Reference proteome</keyword>
<protein>
    <submittedName>
        <fullName evidence="3">Serine/threonine protein phosphatase PrpC</fullName>
    </submittedName>
</protein>
<name>A0A511T6D1_MYXFU</name>
<proteinExistence type="predicted"/>
<comment type="caution">
    <text evidence="2">The sequence shown here is derived from an EMBL/GenBank/DDBJ whole genome shotgun (WGS) entry which is preliminary data.</text>
</comment>
<dbReference type="SMART" id="SM00331">
    <property type="entry name" value="PP2C_SIG"/>
    <property type="match status" value="1"/>
</dbReference>
<evidence type="ECO:0000313" key="3">
    <source>
        <dbReference type="EMBL" id="SEU33791.1"/>
    </source>
</evidence>
<dbReference type="Proteomes" id="UP000183760">
    <property type="component" value="Unassembled WGS sequence"/>
</dbReference>
<dbReference type="AlphaFoldDB" id="A0A511T6D1"/>
<dbReference type="EMBL" id="BJXR01000035">
    <property type="protein sequence ID" value="GEN09724.1"/>
    <property type="molecule type" value="Genomic_DNA"/>
</dbReference>
<dbReference type="Proteomes" id="UP000321514">
    <property type="component" value="Unassembled WGS sequence"/>
</dbReference>
<dbReference type="PANTHER" id="PTHR35801:SF1">
    <property type="entry name" value="PHOSPHOSERINE PHOSPHATASE RSBX"/>
    <property type="match status" value="1"/>
</dbReference>
<gene>
    <name evidence="2" type="ORF">MFU01_47610</name>
    <name evidence="3" type="ORF">SAMN05443572_109375</name>
</gene>
<reference evidence="3 4" key="1">
    <citation type="submission" date="2016-10" db="EMBL/GenBank/DDBJ databases">
        <authorList>
            <person name="Varghese N."/>
            <person name="Submissions S."/>
        </authorList>
    </citation>
    <scope>NUCLEOTIDE SEQUENCE [LARGE SCALE GENOMIC DNA]</scope>
    <source>
        <strain evidence="3 4">DSM 16525</strain>
    </source>
</reference>
<organism evidence="2 5">
    <name type="scientific">Myxococcus fulvus</name>
    <dbReference type="NCBI Taxonomy" id="33"/>
    <lineage>
        <taxon>Bacteria</taxon>
        <taxon>Pseudomonadati</taxon>
        <taxon>Myxococcota</taxon>
        <taxon>Myxococcia</taxon>
        <taxon>Myxococcales</taxon>
        <taxon>Cystobacterineae</taxon>
        <taxon>Myxococcaceae</taxon>
        <taxon>Myxococcus</taxon>
    </lineage>
</organism>
<evidence type="ECO:0000313" key="2">
    <source>
        <dbReference type="EMBL" id="GEN09724.1"/>
    </source>
</evidence>
<accession>A0A511T6D1</accession>